<comment type="similarity">
    <text evidence="1">Belongs to the UDP-glycosyltransferase family.</text>
</comment>
<evidence type="ECO:0000256" key="3">
    <source>
        <dbReference type="ARBA" id="ARBA00022679"/>
    </source>
</evidence>
<dbReference type="CDD" id="cd03784">
    <property type="entry name" value="GT1_Gtf-like"/>
    <property type="match status" value="1"/>
</dbReference>
<dbReference type="EMBL" id="BAAANY010000004">
    <property type="protein sequence ID" value="GAA1663729.1"/>
    <property type="molecule type" value="Genomic_DNA"/>
</dbReference>
<dbReference type="InterPro" id="IPR006326">
    <property type="entry name" value="UDPGT_MGT-like"/>
</dbReference>
<dbReference type="InterPro" id="IPR050271">
    <property type="entry name" value="UDP-glycosyltransferase"/>
</dbReference>
<dbReference type="InterPro" id="IPR002213">
    <property type="entry name" value="UDP_glucos_trans"/>
</dbReference>
<name>A0ABN2G1S2_9ACTN</name>
<dbReference type="NCBIfam" id="TIGR01426">
    <property type="entry name" value="MGT"/>
    <property type="match status" value="1"/>
</dbReference>
<dbReference type="PANTHER" id="PTHR48043:SF145">
    <property type="entry name" value="FI06409P-RELATED"/>
    <property type="match status" value="1"/>
</dbReference>
<dbReference type="Proteomes" id="UP001500618">
    <property type="component" value="Unassembled WGS sequence"/>
</dbReference>
<evidence type="ECO:0000313" key="4">
    <source>
        <dbReference type="EMBL" id="GAA1663729.1"/>
    </source>
</evidence>
<protein>
    <submittedName>
        <fullName evidence="4">Glycosyltransferase</fullName>
    </submittedName>
</protein>
<dbReference type="RefSeq" id="WP_344307802.1">
    <property type="nucleotide sequence ID" value="NZ_BAAANY010000004.1"/>
</dbReference>
<comment type="caution">
    <text evidence="4">The sequence shown here is derived from an EMBL/GenBank/DDBJ whole genome shotgun (WGS) entry which is preliminary data.</text>
</comment>
<evidence type="ECO:0000313" key="5">
    <source>
        <dbReference type="Proteomes" id="UP001500618"/>
    </source>
</evidence>
<dbReference type="Pfam" id="PF00201">
    <property type="entry name" value="UDPGT"/>
    <property type="match status" value="1"/>
</dbReference>
<reference evidence="4 5" key="1">
    <citation type="journal article" date="2019" name="Int. J. Syst. Evol. Microbiol.">
        <title>The Global Catalogue of Microorganisms (GCM) 10K type strain sequencing project: providing services to taxonomists for standard genome sequencing and annotation.</title>
        <authorList>
            <consortium name="The Broad Institute Genomics Platform"/>
            <consortium name="The Broad Institute Genome Sequencing Center for Infectious Disease"/>
            <person name="Wu L."/>
            <person name="Ma J."/>
        </authorList>
    </citation>
    <scope>NUCLEOTIDE SEQUENCE [LARGE SCALE GENOMIC DNA]</scope>
    <source>
        <strain evidence="4 5">JCM 14718</strain>
    </source>
</reference>
<keyword evidence="2" id="KW-0328">Glycosyltransferase</keyword>
<keyword evidence="3" id="KW-0808">Transferase</keyword>
<keyword evidence="5" id="KW-1185">Reference proteome</keyword>
<gene>
    <name evidence="4" type="ORF">GCM10009765_11470</name>
</gene>
<dbReference type="Gene3D" id="3.40.50.2000">
    <property type="entry name" value="Glycogen Phosphorylase B"/>
    <property type="match status" value="2"/>
</dbReference>
<evidence type="ECO:0000256" key="1">
    <source>
        <dbReference type="ARBA" id="ARBA00009995"/>
    </source>
</evidence>
<accession>A0ABN2G1S2</accession>
<dbReference type="PANTHER" id="PTHR48043">
    <property type="entry name" value="EG:EG0003.4 PROTEIN-RELATED"/>
    <property type="match status" value="1"/>
</dbReference>
<sequence>MAKYAIFVPPAHGHVNPTLGVAAELVDRGEDVVYVAAEQFRESIEFTGARLKAHADPPTPDPTVAGPAALFAMLAEVGREVQPWLSPWLAAEKPDLVLADPMALWGHREADRQGISVNGSYVSYMGTTLTSAVLASASAKQMMDAITASPGYADFTKVFGTQANYPFEAFEREDRTGISFMPREFHPQGANIGEEVAFTGPAIRPRAYTGDFPLEKVEAGNTLFISLGTVFNNQTEFFRSCFEAFADLPWTVVLSHGFRVDPAELGPAPANFLLAPSVPQLPVLERSRLFITHGGMNSTMEALWYGVPLVVVPQMPEQALTSRRVAELGLGAALDPSAITAEKLAAAVRTIDTEPSYADNVAEMRKHCHDAGGASKAADVLMKRARY</sequence>
<evidence type="ECO:0000256" key="2">
    <source>
        <dbReference type="ARBA" id="ARBA00022676"/>
    </source>
</evidence>
<organism evidence="4 5">
    <name type="scientific">Fodinicola feengrottensis</name>
    <dbReference type="NCBI Taxonomy" id="435914"/>
    <lineage>
        <taxon>Bacteria</taxon>
        <taxon>Bacillati</taxon>
        <taxon>Actinomycetota</taxon>
        <taxon>Actinomycetes</taxon>
        <taxon>Mycobacteriales</taxon>
        <taxon>Fodinicola</taxon>
    </lineage>
</organism>
<dbReference type="SUPFAM" id="SSF53756">
    <property type="entry name" value="UDP-Glycosyltransferase/glycogen phosphorylase"/>
    <property type="match status" value="1"/>
</dbReference>
<proteinExistence type="inferred from homology"/>